<feature type="transmembrane region" description="Helical" evidence="1">
    <location>
        <begin position="95"/>
        <end position="128"/>
    </location>
</feature>
<proteinExistence type="predicted"/>
<evidence type="ECO:0000313" key="2">
    <source>
        <dbReference type="RefSeq" id="XP_016490503.1"/>
    </source>
</evidence>
<gene>
    <name evidence="2" type="primary">LOC107810263</name>
</gene>
<dbReference type="PaxDb" id="4097-A0A1S4BNQ9"/>
<dbReference type="OMA" id="TCFGGTL"/>
<reference evidence="2" key="1">
    <citation type="submission" date="2025-08" db="UniProtKB">
        <authorList>
            <consortium name="RefSeq"/>
        </authorList>
    </citation>
    <scope>IDENTIFICATION</scope>
</reference>
<dbReference type="RefSeq" id="XP_016490503.1">
    <property type="nucleotide sequence ID" value="XM_016635017.1"/>
</dbReference>
<sequence length="134" mass="15297">MASSVVLCPAIVMSYSKCRIRQKLPQIKAHSYRDEGKSRHVVDANLQVLKERMEEVKMKERLERCLACEQGWNYTATTNTASLYLQKKRKKELDYISQCVELFCMVGGTIGFTILGCSLCLYLTSLLIHLNLSN</sequence>
<name>A0A1S4BNQ9_TOBAC</name>
<evidence type="ECO:0000256" key="1">
    <source>
        <dbReference type="SAM" id="Phobius"/>
    </source>
</evidence>
<keyword evidence="1" id="KW-1133">Transmembrane helix</keyword>
<dbReference type="AlphaFoldDB" id="A0A1S4BNQ9"/>
<dbReference type="PANTHER" id="PTHR38225">
    <property type="entry name" value="PROTEIN, PUTATIVE-RELATED"/>
    <property type="match status" value="1"/>
</dbReference>
<organism evidence="2">
    <name type="scientific">Nicotiana tabacum</name>
    <name type="common">Common tobacco</name>
    <dbReference type="NCBI Taxonomy" id="4097"/>
    <lineage>
        <taxon>Eukaryota</taxon>
        <taxon>Viridiplantae</taxon>
        <taxon>Streptophyta</taxon>
        <taxon>Embryophyta</taxon>
        <taxon>Tracheophyta</taxon>
        <taxon>Spermatophyta</taxon>
        <taxon>Magnoliopsida</taxon>
        <taxon>eudicotyledons</taxon>
        <taxon>Gunneridae</taxon>
        <taxon>Pentapetalae</taxon>
        <taxon>asterids</taxon>
        <taxon>lamiids</taxon>
        <taxon>Solanales</taxon>
        <taxon>Solanaceae</taxon>
        <taxon>Nicotianoideae</taxon>
        <taxon>Nicotianeae</taxon>
        <taxon>Nicotiana</taxon>
    </lineage>
</organism>
<protein>
    <submittedName>
        <fullName evidence="2">Uncharacterized protein</fullName>
    </submittedName>
</protein>
<keyword evidence="1" id="KW-0472">Membrane</keyword>
<dbReference type="PANTHER" id="PTHR38225:SF4">
    <property type="entry name" value="PROTEIN, PUTATIVE-RELATED"/>
    <property type="match status" value="1"/>
</dbReference>
<dbReference type="KEGG" id="nta:107810263"/>
<keyword evidence="1" id="KW-0812">Transmembrane</keyword>
<accession>A0A1S4BNQ9</accession>
<dbReference type="OrthoDB" id="1667576at2759"/>